<dbReference type="SUPFAM" id="SSF53756">
    <property type="entry name" value="UDP-Glycosyltransferase/glycogen phosphorylase"/>
    <property type="match status" value="1"/>
</dbReference>
<accession>A0AAI9F109</accession>
<comment type="caution">
    <text evidence="2">The sequence shown here is derived from an EMBL/GenBank/DDBJ whole genome shotgun (WGS) entry which is preliminary data.</text>
</comment>
<dbReference type="Pfam" id="PF00534">
    <property type="entry name" value="Glycos_transf_1"/>
    <property type="match status" value="1"/>
</dbReference>
<gene>
    <name evidence="2" type="ORF">CMTB2_04682</name>
</gene>
<protein>
    <submittedName>
        <fullName evidence="2">Lipopolysaccharide biosynthesis</fullName>
    </submittedName>
</protein>
<dbReference type="AlphaFoldDB" id="A0AAI9F109"/>
<sequence>MAKKFGIEKKVHFLGWKSNPYLYIKNAKLMVHTSKFEGFGNVLVESLILKTPVISMNYKWGVDEILDKQYIANSENEFLEKIKEIKNYQFRNLEKFKLENIIKEYKGLIC</sequence>
<dbReference type="Gene3D" id="3.40.50.2000">
    <property type="entry name" value="Glycogen Phosphorylase B"/>
    <property type="match status" value="1"/>
</dbReference>
<dbReference type="EMBL" id="ABCJ01000008">
    <property type="protein sequence ID" value="EDM23222.1"/>
    <property type="molecule type" value="Genomic_DNA"/>
</dbReference>
<evidence type="ECO:0000313" key="2">
    <source>
        <dbReference type="EMBL" id="EDM23222.1"/>
    </source>
</evidence>
<reference evidence="2 3" key="1">
    <citation type="journal article" date="2011" name="Stand. Genomic Sci.">
        <title>Draft genome sequence of Caminibacter mediatlanticus strain TB-2, an epsilonproteobacterium isolated from a deep-sea hydrothermal vent.</title>
        <authorList>
            <person name="Giovannelli D."/>
            <person name="Ferriera S."/>
            <person name="Johnson J."/>
            <person name="Kravitz S."/>
            <person name="Perez-Rodriguez I."/>
            <person name="Ricci J."/>
            <person name="O'Brien C."/>
            <person name="Voordeckers J.W."/>
            <person name="Bini E."/>
            <person name="Vetriani C."/>
        </authorList>
    </citation>
    <scope>NUCLEOTIDE SEQUENCE [LARGE SCALE GENOMIC DNA]</scope>
    <source>
        <strain evidence="2 3">TB-2</strain>
    </source>
</reference>
<dbReference type="Proteomes" id="UP000003288">
    <property type="component" value="Unassembled WGS sequence"/>
</dbReference>
<proteinExistence type="predicted"/>
<dbReference type="GO" id="GO:0016757">
    <property type="term" value="F:glycosyltransferase activity"/>
    <property type="evidence" value="ECO:0007669"/>
    <property type="project" value="InterPro"/>
</dbReference>
<organism evidence="2 3">
    <name type="scientific">Caminibacter mediatlanticus TB-2</name>
    <dbReference type="NCBI Taxonomy" id="391592"/>
    <lineage>
        <taxon>Bacteria</taxon>
        <taxon>Pseudomonadati</taxon>
        <taxon>Campylobacterota</taxon>
        <taxon>Epsilonproteobacteria</taxon>
        <taxon>Nautiliales</taxon>
        <taxon>Nautiliaceae</taxon>
        <taxon>Caminibacter</taxon>
    </lineage>
</organism>
<evidence type="ECO:0000313" key="3">
    <source>
        <dbReference type="Proteomes" id="UP000003288"/>
    </source>
</evidence>
<name>A0AAI9F109_9BACT</name>
<feature type="domain" description="Glycosyl transferase family 1" evidence="1">
    <location>
        <begin position="1"/>
        <end position="87"/>
    </location>
</feature>
<evidence type="ECO:0000259" key="1">
    <source>
        <dbReference type="Pfam" id="PF00534"/>
    </source>
</evidence>
<dbReference type="InterPro" id="IPR001296">
    <property type="entry name" value="Glyco_trans_1"/>
</dbReference>